<organism evidence="2 3">
    <name type="scientific">Cuscuta australis</name>
    <dbReference type="NCBI Taxonomy" id="267555"/>
    <lineage>
        <taxon>Eukaryota</taxon>
        <taxon>Viridiplantae</taxon>
        <taxon>Streptophyta</taxon>
        <taxon>Embryophyta</taxon>
        <taxon>Tracheophyta</taxon>
        <taxon>Spermatophyta</taxon>
        <taxon>Magnoliopsida</taxon>
        <taxon>eudicotyledons</taxon>
        <taxon>Gunneridae</taxon>
        <taxon>Pentapetalae</taxon>
        <taxon>asterids</taxon>
        <taxon>lamiids</taxon>
        <taxon>Solanales</taxon>
        <taxon>Convolvulaceae</taxon>
        <taxon>Cuscuteae</taxon>
        <taxon>Cuscuta</taxon>
        <taxon>Cuscuta subgen. Grammica</taxon>
        <taxon>Cuscuta sect. Cleistogrammica</taxon>
    </lineage>
</organism>
<name>A0A328DES5_9ASTE</name>
<dbReference type="AlphaFoldDB" id="A0A328DES5"/>
<comment type="caution">
    <text evidence="2">The sequence shown here is derived from an EMBL/GenBank/DDBJ whole genome shotgun (WGS) entry which is preliminary data.</text>
</comment>
<sequence length="98" mass="11508">MCRGEQHLSCDKFLVVRLGSDVPIVTSLSSGGPIVNSGEQQHINIVDFVWSRREQTKLMEDRSRRPEKKQRKHRKNKAEERRMNQPPFFPVFQIPIHN</sequence>
<proteinExistence type="predicted"/>
<evidence type="ECO:0000313" key="2">
    <source>
        <dbReference type="EMBL" id="RAL44034.1"/>
    </source>
</evidence>
<dbReference type="EMBL" id="NQVE01000150">
    <property type="protein sequence ID" value="RAL44034.1"/>
    <property type="molecule type" value="Genomic_DNA"/>
</dbReference>
<feature type="region of interest" description="Disordered" evidence="1">
    <location>
        <begin position="57"/>
        <end position="84"/>
    </location>
</feature>
<evidence type="ECO:0000256" key="1">
    <source>
        <dbReference type="SAM" id="MobiDB-lite"/>
    </source>
</evidence>
<protein>
    <submittedName>
        <fullName evidence="2">Uncharacterized protein</fullName>
    </submittedName>
</protein>
<dbReference type="Proteomes" id="UP000249390">
    <property type="component" value="Unassembled WGS sequence"/>
</dbReference>
<reference evidence="2 3" key="1">
    <citation type="submission" date="2018-06" db="EMBL/GenBank/DDBJ databases">
        <title>The Genome of Cuscuta australis (Dodder) Provides Insight into the Evolution of Plant Parasitism.</title>
        <authorList>
            <person name="Liu H."/>
        </authorList>
    </citation>
    <scope>NUCLEOTIDE SEQUENCE [LARGE SCALE GENOMIC DNA]</scope>
    <source>
        <strain evidence="3">cv. Yunnan</strain>
        <tissue evidence="2">Vines</tissue>
    </source>
</reference>
<feature type="compositionally biased region" description="Basic residues" evidence="1">
    <location>
        <begin position="65"/>
        <end position="76"/>
    </location>
</feature>
<accession>A0A328DES5</accession>
<keyword evidence="3" id="KW-1185">Reference proteome</keyword>
<evidence type="ECO:0000313" key="3">
    <source>
        <dbReference type="Proteomes" id="UP000249390"/>
    </source>
</evidence>
<gene>
    <name evidence="2" type="ORF">DM860_014171</name>
</gene>